<evidence type="ECO:0008006" key="4">
    <source>
        <dbReference type="Google" id="ProtNLM"/>
    </source>
</evidence>
<dbReference type="InterPro" id="IPR025333">
    <property type="entry name" value="DUF4239"/>
</dbReference>
<gene>
    <name evidence="2" type="ORF">ACFPP9_18125</name>
</gene>
<proteinExistence type="predicted"/>
<evidence type="ECO:0000313" key="2">
    <source>
        <dbReference type="EMBL" id="MFC5517701.1"/>
    </source>
</evidence>
<reference evidence="3" key="1">
    <citation type="journal article" date="2019" name="Int. J. Syst. Evol. Microbiol.">
        <title>The Global Catalogue of Microorganisms (GCM) 10K type strain sequencing project: providing services to taxonomists for standard genome sequencing and annotation.</title>
        <authorList>
            <consortium name="The Broad Institute Genomics Platform"/>
            <consortium name="The Broad Institute Genome Sequencing Center for Infectious Disease"/>
            <person name="Wu L."/>
            <person name="Ma J."/>
        </authorList>
    </citation>
    <scope>NUCLEOTIDE SEQUENCE [LARGE SCALE GENOMIC DNA]</scope>
    <source>
        <strain evidence="3">KACC 12633</strain>
    </source>
</reference>
<dbReference type="Pfam" id="PF14023">
    <property type="entry name" value="Bestrophin-like"/>
    <property type="match status" value="1"/>
</dbReference>
<dbReference type="Proteomes" id="UP001596150">
    <property type="component" value="Unassembled WGS sequence"/>
</dbReference>
<organism evidence="2 3">
    <name type="scientific">Kaistia terrae</name>
    <dbReference type="NCBI Taxonomy" id="537017"/>
    <lineage>
        <taxon>Bacteria</taxon>
        <taxon>Pseudomonadati</taxon>
        <taxon>Pseudomonadota</taxon>
        <taxon>Alphaproteobacteria</taxon>
        <taxon>Hyphomicrobiales</taxon>
        <taxon>Kaistiaceae</taxon>
        <taxon>Kaistia</taxon>
    </lineage>
</organism>
<evidence type="ECO:0000313" key="3">
    <source>
        <dbReference type="Proteomes" id="UP001596150"/>
    </source>
</evidence>
<dbReference type="EMBL" id="JBHSML010000012">
    <property type="protein sequence ID" value="MFC5517701.1"/>
    <property type="molecule type" value="Genomic_DNA"/>
</dbReference>
<keyword evidence="3" id="KW-1185">Reference proteome</keyword>
<evidence type="ECO:0000256" key="1">
    <source>
        <dbReference type="SAM" id="Phobius"/>
    </source>
</evidence>
<keyword evidence="1" id="KW-1133">Transmembrane helix</keyword>
<protein>
    <recommendedName>
        <fullName evidence="4">DUF4239 domain-containing protein</fullName>
    </recommendedName>
</protein>
<feature type="transmembrane region" description="Helical" evidence="1">
    <location>
        <begin position="180"/>
        <end position="199"/>
    </location>
</feature>
<name>A0ABW0PYK2_9HYPH</name>
<keyword evidence="1" id="KW-0812">Transmembrane</keyword>
<keyword evidence="1" id="KW-0472">Membrane</keyword>
<dbReference type="RefSeq" id="WP_266345097.1">
    <property type="nucleotide sequence ID" value="NZ_JAPKNH010000007.1"/>
</dbReference>
<sequence length="251" mass="26904">MNSIAVSLVAFVAIFGGVLCGLTASRLLPEHHLGAETRNAVGVSMAVVGTMSALVIGLLISTASTSFSARTNAIGNLSVDIVRLNRSLVRYGPDASGIRDTIRTYAQAKVGELSAGVDRHEMGMQTLEMLERVSDQIFDLRPTTDRERQIQAQAVQLVNEIQDARWLLIERDTSAVPGPFLVLLIFWLSILFASFGLFAPRNVTAILALFLCSVAVAGGIFMILELALPSEGVVTPSLEPMRAAIAELGRP</sequence>
<comment type="caution">
    <text evidence="2">The sequence shown here is derived from an EMBL/GenBank/DDBJ whole genome shotgun (WGS) entry which is preliminary data.</text>
</comment>
<accession>A0ABW0PYK2</accession>
<feature type="transmembrane region" description="Helical" evidence="1">
    <location>
        <begin position="40"/>
        <end position="60"/>
    </location>
</feature>
<feature type="transmembrane region" description="Helical" evidence="1">
    <location>
        <begin position="205"/>
        <end position="228"/>
    </location>
</feature>